<feature type="compositionally biased region" description="Polar residues" evidence="1">
    <location>
        <begin position="47"/>
        <end position="56"/>
    </location>
</feature>
<sequence>TPARPYPTITVVILNSAVELSAGSGRPFPVSRPAARRPEPYPLPEGDSNTTTIRNRPLQQRKEGDLIVGKDAGSAIGTLVERKTRMIRLLHLTRRDGQTVRQALIERMGDLPPDLLRSITWDQGTEMAQHRAITAALGVPVYFCDSRSPWQRGSNENSNGLLRDYFPKGTELSVHSPQHLLAVENELNRRPRRVIQDCTPTELFESLLTSSHVTCCNDD</sequence>
<feature type="domain" description="Integrase catalytic" evidence="2">
    <location>
        <begin position="53"/>
        <end position="208"/>
    </location>
</feature>
<organism evidence="3 4">
    <name type="scientific">Rhodococcus globerulus</name>
    <dbReference type="NCBI Taxonomy" id="33008"/>
    <lineage>
        <taxon>Bacteria</taxon>
        <taxon>Bacillati</taxon>
        <taxon>Actinomycetota</taxon>
        <taxon>Actinomycetes</taxon>
        <taxon>Mycobacteriales</taxon>
        <taxon>Nocardiaceae</taxon>
        <taxon>Rhodococcus</taxon>
    </lineage>
</organism>
<feature type="region of interest" description="Disordered" evidence="1">
    <location>
        <begin position="23"/>
        <end position="56"/>
    </location>
</feature>
<comment type="caution">
    <text evidence="3">The sequence shown here is derived from an EMBL/GenBank/DDBJ whole genome shotgun (WGS) entry which is preliminary data.</text>
</comment>
<dbReference type="InterPro" id="IPR053392">
    <property type="entry name" value="Transposase_IS30-like"/>
</dbReference>
<dbReference type="InterPro" id="IPR001584">
    <property type="entry name" value="Integrase_cat-core"/>
</dbReference>
<name>A0ABU4C3J4_RHOGO</name>
<evidence type="ECO:0000256" key="1">
    <source>
        <dbReference type="SAM" id="MobiDB-lite"/>
    </source>
</evidence>
<evidence type="ECO:0000259" key="2">
    <source>
        <dbReference type="PROSITE" id="PS50994"/>
    </source>
</evidence>
<dbReference type="InterPro" id="IPR012337">
    <property type="entry name" value="RNaseH-like_sf"/>
</dbReference>
<dbReference type="InterPro" id="IPR036397">
    <property type="entry name" value="RNaseH_sf"/>
</dbReference>
<dbReference type="RefSeq" id="WP_317545534.1">
    <property type="nucleotide sequence ID" value="NZ_JAWLKB010000030.1"/>
</dbReference>
<evidence type="ECO:0000313" key="4">
    <source>
        <dbReference type="Proteomes" id="UP001185927"/>
    </source>
</evidence>
<dbReference type="PROSITE" id="PS50994">
    <property type="entry name" value="INTEGRASE"/>
    <property type="match status" value="1"/>
</dbReference>
<protein>
    <submittedName>
        <fullName evidence="3">IS30 family transposase</fullName>
    </submittedName>
</protein>
<dbReference type="EMBL" id="JAWLKB010000030">
    <property type="protein sequence ID" value="MDV6271072.1"/>
    <property type="molecule type" value="Genomic_DNA"/>
</dbReference>
<dbReference type="NCBIfam" id="NF033563">
    <property type="entry name" value="transpos_IS30"/>
    <property type="match status" value="1"/>
</dbReference>
<dbReference type="Gene3D" id="3.30.420.10">
    <property type="entry name" value="Ribonuclease H-like superfamily/Ribonuclease H"/>
    <property type="match status" value="1"/>
</dbReference>
<dbReference type="PANTHER" id="PTHR10948">
    <property type="entry name" value="TRANSPOSASE"/>
    <property type="match status" value="1"/>
</dbReference>
<keyword evidence="4" id="KW-1185">Reference proteome</keyword>
<proteinExistence type="predicted"/>
<dbReference type="Pfam" id="PF00665">
    <property type="entry name" value="rve"/>
    <property type="match status" value="1"/>
</dbReference>
<accession>A0ABU4C3J4</accession>
<dbReference type="PANTHER" id="PTHR10948:SF23">
    <property type="entry name" value="TRANSPOSASE INSI FOR INSERTION SEQUENCE ELEMENT IS30A-RELATED"/>
    <property type="match status" value="1"/>
</dbReference>
<evidence type="ECO:0000313" key="3">
    <source>
        <dbReference type="EMBL" id="MDV6271072.1"/>
    </source>
</evidence>
<dbReference type="Proteomes" id="UP001185927">
    <property type="component" value="Unassembled WGS sequence"/>
</dbReference>
<reference evidence="3 4" key="1">
    <citation type="submission" date="2023-10" db="EMBL/GenBank/DDBJ databases">
        <title>Development of a sustainable strategy for remediation of hydrocarbon-contaminated territories based on the waste exchange concept.</title>
        <authorList>
            <person name="Krivoruchko A."/>
        </authorList>
    </citation>
    <scope>NUCLEOTIDE SEQUENCE [LARGE SCALE GENOMIC DNA]</scope>
    <source>
        <strain evidence="3 4">IEGM 1203</strain>
    </source>
</reference>
<feature type="non-terminal residue" evidence="3">
    <location>
        <position position="1"/>
    </location>
</feature>
<gene>
    <name evidence="3" type="ORF">R3Q16_31075</name>
</gene>
<dbReference type="InterPro" id="IPR051917">
    <property type="entry name" value="Transposase-Integrase"/>
</dbReference>
<dbReference type="SUPFAM" id="SSF53098">
    <property type="entry name" value="Ribonuclease H-like"/>
    <property type="match status" value="1"/>
</dbReference>